<dbReference type="RefSeq" id="WP_034971080.1">
    <property type="nucleotide sequence ID" value="NZ_JAKMUV010000003.1"/>
</dbReference>
<feature type="domain" description="AMP-binding enzyme C-terminal" evidence="2">
    <location>
        <begin position="471"/>
        <end position="545"/>
    </location>
</feature>
<dbReference type="PANTHER" id="PTHR45527:SF1">
    <property type="entry name" value="FATTY ACID SYNTHASE"/>
    <property type="match status" value="1"/>
</dbReference>
<dbReference type="Proteomes" id="UP001146505">
    <property type="component" value="Unassembled WGS sequence"/>
</dbReference>
<dbReference type="GO" id="GO:0043041">
    <property type="term" value="P:amino acid activation for nonribosomal peptide biosynthetic process"/>
    <property type="evidence" value="ECO:0007669"/>
    <property type="project" value="TreeGrafter"/>
</dbReference>
<proteinExistence type="predicted"/>
<dbReference type="PANTHER" id="PTHR45527">
    <property type="entry name" value="NONRIBOSOMAL PEPTIDE SYNTHETASE"/>
    <property type="match status" value="1"/>
</dbReference>
<comment type="caution">
    <text evidence="3">The sequence shown here is derived from an EMBL/GenBank/DDBJ whole genome shotgun (WGS) entry which is preliminary data.</text>
</comment>
<evidence type="ECO:0000259" key="1">
    <source>
        <dbReference type="Pfam" id="PF00501"/>
    </source>
</evidence>
<dbReference type="GO" id="GO:0005737">
    <property type="term" value="C:cytoplasm"/>
    <property type="evidence" value="ECO:0007669"/>
    <property type="project" value="TreeGrafter"/>
</dbReference>
<dbReference type="InterPro" id="IPR042099">
    <property type="entry name" value="ANL_N_sf"/>
</dbReference>
<dbReference type="CDD" id="cd05930">
    <property type="entry name" value="A_NRPS"/>
    <property type="match status" value="1"/>
</dbReference>
<dbReference type="Pfam" id="PF13193">
    <property type="entry name" value="AMP-binding_C"/>
    <property type="match status" value="1"/>
</dbReference>
<dbReference type="GO" id="GO:0044550">
    <property type="term" value="P:secondary metabolite biosynthetic process"/>
    <property type="evidence" value="ECO:0007669"/>
    <property type="project" value="TreeGrafter"/>
</dbReference>
<dbReference type="Pfam" id="PF00501">
    <property type="entry name" value="AMP-binding"/>
    <property type="match status" value="1"/>
</dbReference>
<dbReference type="InterPro" id="IPR020845">
    <property type="entry name" value="AMP-binding_CS"/>
</dbReference>
<dbReference type="PROSITE" id="PS00455">
    <property type="entry name" value="AMP_BINDING"/>
    <property type="match status" value="1"/>
</dbReference>
<dbReference type="InterPro" id="IPR000873">
    <property type="entry name" value="AMP-dep_synth/lig_dom"/>
</dbReference>
<dbReference type="InterPro" id="IPR025110">
    <property type="entry name" value="AMP-bd_C"/>
</dbReference>
<name>A0A9X3M8N8_9CORY</name>
<dbReference type="InterPro" id="IPR010071">
    <property type="entry name" value="AA_adenyl_dom"/>
</dbReference>
<protein>
    <submittedName>
        <fullName evidence="3">Amino acid adenylation domain-containing protein</fullName>
    </submittedName>
</protein>
<organism evidence="3 4">
    <name type="scientific">Corynebacterium macclintockiae</name>
    <dbReference type="NCBI Taxonomy" id="2913501"/>
    <lineage>
        <taxon>Bacteria</taxon>
        <taxon>Bacillati</taxon>
        <taxon>Actinomycetota</taxon>
        <taxon>Actinomycetes</taxon>
        <taxon>Mycobacteriales</taxon>
        <taxon>Corynebacteriaceae</taxon>
        <taxon>Corynebacterium</taxon>
    </lineage>
</organism>
<dbReference type="EMBL" id="JAKMUV010000003">
    <property type="protein sequence ID" value="MCZ9304783.1"/>
    <property type="molecule type" value="Genomic_DNA"/>
</dbReference>
<dbReference type="NCBIfam" id="TIGR01733">
    <property type="entry name" value="AA-adenyl-dom"/>
    <property type="match status" value="1"/>
</dbReference>
<dbReference type="Gene3D" id="3.30.300.30">
    <property type="match status" value="1"/>
</dbReference>
<dbReference type="GeneID" id="301812781"/>
<gene>
    <name evidence="3" type="ORF">L8U58_04425</name>
</gene>
<feature type="domain" description="AMP-dependent synthetase/ligase" evidence="1">
    <location>
        <begin position="39"/>
        <end position="412"/>
    </location>
</feature>
<evidence type="ECO:0000259" key="2">
    <source>
        <dbReference type="Pfam" id="PF13193"/>
    </source>
</evidence>
<dbReference type="InterPro" id="IPR045851">
    <property type="entry name" value="AMP-bd_C_sf"/>
</dbReference>
<dbReference type="GO" id="GO:0031177">
    <property type="term" value="F:phosphopantetheine binding"/>
    <property type="evidence" value="ECO:0007669"/>
    <property type="project" value="TreeGrafter"/>
</dbReference>
<evidence type="ECO:0000313" key="3">
    <source>
        <dbReference type="EMBL" id="MCZ9304783.1"/>
    </source>
</evidence>
<dbReference type="AlphaFoldDB" id="A0A9X3M8N8"/>
<dbReference type="SUPFAM" id="SSF56801">
    <property type="entry name" value="Acetyl-CoA synthetase-like"/>
    <property type="match status" value="1"/>
</dbReference>
<sequence>MSAFPAPRPHGRRVEQRYATVDAMICAAVQECGVGSPRLAVTGPAGAITWPGLARGASRVAGNISSRGLGRGDRIAVLARRDTRLPVMVAGILHSGAVYCPLEVDSPTERLRWQLEDLQPELVMLLGVEQSAEQELRRVVAEACAAEVWVGGAECDRENIGESGGPLQGSCALLDVNTDICPEDPCYITFTSGSTGRPKAVVNTHRGVACHLEWSARIVGPGEELRVLQKAPAVFDVGIAEILNPLANGGTVVMPDSQWWMGDIDGFLDLLVDYQVSVLSMVPSMLGTLLDVMDDMGEPLERLAGLKHLLLGGEAVPSALAERCLRQIGCRVHGLYGPTEAAMDVLWVEYTEELLAELAGYSAGDGRQPSLLGLPQDNVSCYLRDEDGKEVTDPGQVGELCIAGVQVATGYWRRPELTAQSFVPSWCPQVDGGRMYCTGDLARWNQAGLLEFVGRVGDQVKIRGNRVELGEVDAALRRVPGVRQAASRVVGEDSSVLVGYVVWDQEAVVLPPTEVAAVLRESVPEYMVPSRVVTLQALPLSSNGKLNRRALPDPN</sequence>
<dbReference type="Gene3D" id="3.40.50.12780">
    <property type="entry name" value="N-terminal domain of ligase-like"/>
    <property type="match status" value="1"/>
</dbReference>
<evidence type="ECO:0000313" key="4">
    <source>
        <dbReference type="Proteomes" id="UP001146505"/>
    </source>
</evidence>
<accession>A0A9X3M8N8</accession>
<keyword evidence="4" id="KW-1185">Reference proteome</keyword>
<reference evidence="3" key="1">
    <citation type="submission" date="2022-02" db="EMBL/GenBank/DDBJ databases">
        <title>Corynebacterium sp. from urogenital microbiome.</title>
        <authorList>
            <person name="Cappelli E.A."/>
            <person name="Ribeiro T.G."/>
            <person name="Peixe L."/>
        </authorList>
    </citation>
    <scope>NUCLEOTIDE SEQUENCE</scope>
    <source>
        <strain evidence="3">C9Ua_112</strain>
    </source>
</reference>